<evidence type="ECO:0000259" key="2">
    <source>
        <dbReference type="Pfam" id="PF01636"/>
    </source>
</evidence>
<dbReference type="FunFam" id="3.40.50.720:FF:000084">
    <property type="entry name" value="Short-chain dehydrogenase reductase"/>
    <property type="match status" value="1"/>
</dbReference>
<dbReference type="InterPro" id="IPR002575">
    <property type="entry name" value="Aminoglycoside_PTrfase"/>
</dbReference>
<organism evidence="3 4">
    <name type="scientific">Pleionea litopenaei</name>
    <dbReference type="NCBI Taxonomy" id="3070815"/>
    <lineage>
        <taxon>Bacteria</taxon>
        <taxon>Pseudomonadati</taxon>
        <taxon>Pseudomonadota</taxon>
        <taxon>Gammaproteobacteria</taxon>
        <taxon>Oceanospirillales</taxon>
        <taxon>Pleioneaceae</taxon>
        <taxon>Pleionea</taxon>
    </lineage>
</organism>
<sequence length="620" mass="68937">MYKVTQNSRTQDRLPEQPLIGYLCKELPDYFNDTNNESFVIEQLQGGASNLTYRVSQGETSVILRRPPSGTKAKTAHDMVREARVIASLDDHYSAAPKVLKVCEDHDVVGSDFFLMDDIRGDTIGKKLPFEASPEQCSELCLHWVHKLVELHSLDITTPDIRSLGKPEGYVERQLTGWIERYKKAQTPDVPDIDFIAEWLNENLPKQSTRASFIHNDFKFDNMILDKDNPTEIIGVVDWEMSTLGDPLLDLGCSLAYWVEANDPTELQMIRRMPTHLPGMFSRDQVFEVYCKEMGFKDLTQQSIKPYYIFGLFRLAGIAQQIYYRFYHGQTDNPMFKDFGKLVGILVATAIRNIREFNESTKEATMSLQAQTLFGLQGKNVLITGASRGIGEAVARLFVANGANVIISSRNQEALDELAKDIGSDKVTAMACHIGEHAAMSQLLENIKRDFGKIDVLINNAATNPFFGELLDTPDSAIEKTIDVNIKGYLTMSQLVGKQMRDTGGGVIINTASVNGVIPAPMQGIYSMTKATVMSMTAALAKECAKYNIRVNAVLPGLTDTKFAQALTKNEKMLKMILPLIPMNRMAQPEEIAPAFLFLASDAASYITGVQLPVDGGLLC</sequence>
<name>A0AA51RVJ4_9GAMM</name>
<dbReference type="Pfam" id="PF13561">
    <property type="entry name" value="adh_short_C2"/>
    <property type="match status" value="1"/>
</dbReference>
<dbReference type="PANTHER" id="PTHR43943">
    <property type="entry name" value="DEHYDROGENASE/REDUCTASE (SDR FAMILY) MEMBER 4"/>
    <property type="match status" value="1"/>
</dbReference>
<evidence type="ECO:0000313" key="4">
    <source>
        <dbReference type="Proteomes" id="UP001239782"/>
    </source>
</evidence>
<dbReference type="CDD" id="cd05233">
    <property type="entry name" value="SDR_c"/>
    <property type="match status" value="1"/>
</dbReference>
<dbReference type="Pfam" id="PF01636">
    <property type="entry name" value="APH"/>
    <property type="match status" value="1"/>
</dbReference>
<dbReference type="EMBL" id="CP133548">
    <property type="protein sequence ID" value="WMS88295.1"/>
    <property type="molecule type" value="Genomic_DNA"/>
</dbReference>
<dbReference type="Gene3D" id="3.40.50.720">
    <property type="entry name" value="NAD(P)-binding Rossmann-like Domain"/>
    <property type="match status" value="1"/>
</dbReference>
<dbReference type="SUPFAM" id="SSF51735">
    <property type="entry name" value="NAD(P)-binding Rossmann-fold domains"/>
    <property type="match status" value="1"/>
</dbReference>
<comment type="similarity">
    <text evidence="1">Belongs to the short-chain dehydrogenases/reductases (SDR) family.</text>
</comment>
<dbReference type="CDD" id="cd05154">
    <property type="entry name" value="ACAD10_11_N-like"/>
    <property type="match status" value="1"/>
</dbReference>
<dbReference type="NCBIfam" id="NF005559">
    <property type="entry name" value="PRK07231.1"/>
    <property type="match status" value="1"/>
</dbReference>
<dbReference type="InterPro" id="IPR002347">
    <property type="entry name" value="SDR_fam"/>
</dbReference>
<gene>
    <name evidence="3" type="ORF">Q9312_05100</name>
</gene>
<dbReference type="PRINTS" id="PR00081">
    <property type="entry name" value="GDHRDH"/>
</dbReference>
<feature type="domain" description="Aminoglycoside phosphotransferase" evidence="2">
    <location>
        <begin position="41"/>
        <end position="273"/>
    </location>
</feature>
<dbReference type="EC" id="1.1.1.47" evidence="3"/>
<dbReference type="Gene3D" id="3.90.1200.10">
    <property type="match status" value="1"/>
</dbReference>
<dbReference type="Proteomes" id="UP001239782">
    <property type="component" value="Chromosome"/>
</dbReference>
<dbReference type="KEGG" id="plei:Q9312_05100"/>
<dbReference type="AlphaFoldDB" id="A0AA51RVJ4"/>
<keyword evidence="3" id="KW-0560">Oxidoreductase</keyword>
<dbReference type="RefSeq" id="WP_309203502.1">
    <property type="nucleotide sequence ID" value="NZ_CP133548.1"/>
</dbReference>
<dbReference type="GO" id="GO:0047936">
    <property type="term" value="F:glucose 1-dehydrogenase [NAD(P)+] activity"/>
    <property type="evidence" value="ECO:0007669"/>
    <property type="project" value="UniProtKB-EC"/>
</dbReference>
<accession>A0AA51RVJ4</accession>
<protein>
    <submittedName>
        <fullName evidence="3">Glucose 1-dehydrogenase</fullName>
        <ecNumber evidence="3">1.1.1.47</ecNumber>
    </submittedName>
</protein>
<dbReference type="InterPro" id="IPR041726">
    <property type="entry name" value="ACAD10_11_N"/>
</dbReference>
<reference evidence="3 4" key="1">
    <citation type="submission" date="2023-08" db="EMBL/GenBank/DDBJ databases">
        <title>Pleionea litopenaei sp. nov., isolated from stomach of juvenile Litopenaeus vannamei.</title>
        <authorList>
            <person name="Rho A.M."/>
            <person name="Hwang C.Y."/>
        </authorList>
    </citation>
    <scope>NUCLEOTIDE SEQUENCE [LARGE SCALE GENOMIC DNA]</scope>
    <source>
        <strain evidence="3 4">HL-JVS1</strain>
    </source>
</reference>
<dbReference type="PANTHER" id="PTHR43943:SF2">
    <property type="entry name" value="DEHYDROGENASE_REDUCTASE 4"/>
    <property type="match status" value="1"/>
</dbReference>
<dbReference type="InterPro" id="IPR011009">
    <property type="entry name" value="Kinase-like_dom_sf"/>
</dbReference>
<dbReference type="SUPFAM" id="SSF56112">
    <property type="entry name" value="Protein kinase-like (PK-like)"/>
    <property type="match status" value="1"/>
</dbReference>
<evidence type="ECO:0000256" key="1">
    <source>
        <dbReference type="ARBA" id="ARBA00006484"/>
    </source>
</evidence>
<dbReference type="InterPro" id="IPR036291">
    <property type="entry name" value="NAD(P)-bd_dom_sf"/>
</dbReference>
<evidence type="ECO:0000313" key="3">
    <source>
        <dbReference type="EMBL" id="WMS88295.1"/>
    </source>
</evidence>
<dbReference type="PRINTS" id="PR00080">
    <property type="entry name" value="SDRFAMILY"/>
</dbReference>
<keyword evidence="4" id="KW-1185">Reference proteome</keyword>
<proteinExistence type="inferred from homology"/>
<dbReference type="Gene3D" id="3.30.200.20">
    <property type="entry name" value="Phosphorylase Kinase, domain 1"/>
    <property type="match status" value="1"/>
</dbReference>